<evidence type="ECO:0000313" key="3">
    <source>
        <dbReference type="EMBL" id="OFW58208.1"/>
    </source>
</evidence>
<evidence type="ECO:0000256" key="1">
    <source>
        <dbReference type="SAM" id="Phobius"/>
    </source>
</evidence>
<accession>A0A1F2WMX2</accession>
<evidence type="ECO:0000313" key="4">
    <source>
        <dbReference type="Proteomes" id="UP000177876"/>
    </source>
</evidence>
<dbReference type="EMBL" id="MELK01000025">
    <property type="protein sequence ID" value="OFW58208.1"/>
    <property type="molecule type" value="Genomic_DNA"/>
</dbReference>
<keyword evidence="1" id="KW-0812">Transmembrane</keyword>
<protein>
    <recommendedName>
        <fullName evidence="2">2TM domain-containing protein</fullName>
    </recommendedName>
</protein>
<keyword evidence="1" id="KW-1133">Transmembrane helix</keyword>
<organism evidence="3 4">
    <name type="scientific">Candidatus Solincola sediminis</name>
    <dbReference type="NCBI Taxonomy" id="1797199"/>
    <lineage>
        <taxon>Bacteria</taxon>
        <taxon>Bacillati</taxon>
        <taxon>Actinomycetota</taxon>
        <taxon>Candidatus Geothermincolia</taxon>
        <taxon>Candidatus Geothermincolales</taxon>
        <taxon>Candidatus Geothermincolaceae</taxon>
        <taxon>Candidatus Solincola</taxon>
    </lineage>
</organism>
<proteinExistence type="predicted"/>
<feature type="domain" description="2TM" evidence="2">
    <location>
        <begin position="19"/>
        <end position="95"/>
    </location>
</feature>
<name>A0A1F2WMX2_9ACTN</name>
<dbReference type="Proteomes" id="UP000177876">
    <property type="component" value="Unassembled WGS sequence"/>
</dbReference>
<gene>
    <name evidence="3" type="ORF">A2Y75_08600</name>
</gene>
<evidence type="ECO:0000259" key="2">
    <source>
        <dbReference type="Pfam" id="PF13239"/>
    </source>
</evidence>
<reference evidence="3 4" key="1">
    <citation type="journal article" date="2016" name="Nat. Commun.">
        <title>Thousands of microbial genomes shed light on interconnected biogeochemical processes in an aquifer system.</title>
        <authorList>
            <person name="Anantharaman K."/>
            <person name="Brown C.T."/>
            <person name="Hug L.A."/>
            <person name="Sharon I."/>
            <person name="Castelle C.J."/>
            <person name="Probst A.J."/>
            <person name="Thomas B.C."/>
            <person name="Singh A."/>
            <person name="Wilkins M.J."/>
            <person name="Karaoz U."/>
            <person name="Brodie E.L."/>
            <person name="Williams K.H."/>
            <person name="Hubbard S.S."/>
            <person name="Banfield J.F."/>
        </authorList>
    </citation>
    <scope>NUCLEOTIDE SEQUENCE [LARGE SCALE GENOMIC DNA]</scope>
</reference>
<dbReference type="AlphaFoldDB" id="A0A1F2WMX2"/>
<feature type="transmembrane region" description="Helical" evidence="1">
    <location>
        <begin position="57"/>
        <end position="79"/>
    </location>
</feature>
<comment type="caution">
    <text evidence="3">The sequence shown here is derived from an EMBL/GenBank/DDBJ whole genome shotgun (WGS) entry which is preliminary data.</text>
</comment>
<keyword evidence="1" id="KW-0472">Membrane</keyword>
<feature type="transmembrane region" description="Helical" evidence="1">
    <location>
        <begin position="28"/>
        <end position="51"/>
    </location>
</feature>
<sequence length="103" mass="11552">MEQGTPPPSPPEEEALRLQAESRVKQKIALVSHLGVYLAINLFLVVVWSLTGAGYPWFLWVMAGWGLAVAIQTFSYFTGSKGEAARERMIRKEMNRIKKEKGS</sequence>
<dbReference type="InterPro" id="IPR025698">
    <property type="entry name" value="2TM_dom"/>
</dbReference>
<dbReference type="Pfam" id="PF13239">
    <property type="entry name" value="2TM"/>
    <property type="match status" value="1"/>
</dbReference>